<sequence>MIPRPIMDAGPGLNFFSLNKERLLFATVGPIAVPGIVHEEIRKKARRDHRFAAAERVLAKLPDKFLQVLADDVTAELSTVVSRLAGMPMEQRVRSSKDLGEMMVVAHAVVAAEAGATIRVLIDDGGGREMAAAEAERLDRLRHAGRSVGRLQLISTMTVLRNAAGRRELPDRQSMRDLYGRLRQLDDGLLPLDQTDLMTLRCWTQPRDA</sequence>
<organism evidence="1 2">
    <name type="scientific">Brachybacterium massiliense</name>
    <dbReference type="NCBI Taxonomy" id="1755098"/>
    <lineage>
        <taxon>Bacteria</taxon>
        <taxon>Bacillati</taxon>
        <taxon>Actinomycetota</taxon>
        <taxon>Actinomycetes</taxon>
        <taxon>Micrococcales</taxon>
        <taxon>Dermabacteraceae</taxon>
        <taxon>Brachybacterium</taxon>
    </lineage>
</organism>
<accession>A0A921SXE9</accession>
<protein>
    <submittedName>
        <fullName evidence="1">Uncharacterized protein</fullName>
    </submittedName>
</protein>
<dbReference type="EMBL" id="DYUE01000218">
    <property type="protein sequence ID" value="HJG91940.1"/>
    <property type="molecule type" value="Genomic_DNA"/>
</dbReference>
<dbReference type="Proteomes" id="UP000742460">
    <property type="component" value="Unassembled WGS sequence"/>
</dbReference>
<name>A0A921SXE9_9MICO</name>
<comment type="caution">
    <text evidence="1">The sequence shown here is derived from an EMBL/GenBank/DDBJ whole genome shotgun (WGS) entry which is preliminary data.</text>
</comment>
<evidence type="ECO:0000313" key="1">
    <source>
        <dbReference type="EMBL" id="HJG91940.1"/>
    </source>
</evidence>
<reference evidence="1" key="1">
    <citation type="journal article" date="2021" name="PeerJ">
        <title>Extensive microbial diversity within the chicken gut microbiome revealed by metagenomics and culture.</title>
        <authorList>
            <person name="Gilroy R."/>
            <person name="Ravi A."/>
            <person name="Getino M."/>
            <person name="Pursley I."/>
            <person name="Horton D.L."/>
            <person name="Alikhan N.F."/>
            <person name="Baker D."/>
            <person name="Gharbi K."/>
            <person name="Hall N."/>
            <person name="Watson M."/>
            <person name="Adriaenssens E.M."/>
            <person name="Foster-Nyarko E."/>
            <person name="Jarju S."/>
            <person name="Secka A."/>
            <person name="Antonio M."/>
            <person name="Oren A."/>
            <person name="Chaudhuri R.R."/>
            <person name="La Ragione R."/>
            <person name="Hildebrand F."/>
            <person name="Pallen M.J."/>
        </authorList>
    </citation>
    <scope>NUCLEOTIDE SEQUENCE</scope>
    <source>
        <strain evidence="1">ChiGjej5B5-22894</strain>
    </source>
</reference>
<gene>
    <name evidence="1" type="ORF">K8V81_09470</name>
</gene>
<reference evidence="1" key="2">
    <citation type="submission" date="2021-09" db="EMBL/GenBank/DDBJ databases">
        <authorList>
            <person name="Gilroy R."/>
        </authorList>
    </citation>
    <scope>NUCLEOTIDE SEQUENCE</scope>
    <source>
        <strain evidence="1">ChiGjej5B5-22894</strain>
    </source>
</reference>
<dbReference type="AlphaFoldDB" id="A0A921SXE9"/>
<evidence type="ECO:0000313" key="2">
    <source>
        <dbReference type="Proteomes" id="UP000742460"/>
    </source>
</evidence>
<proteinExistence type="predicted"/>